<evidence type="ECO:0000256" key="1">
    <source>
        <dbReference type="ARBA" id="ARBA00004906"/>
    </source>
</evidence>
<organism evidence="4 5">
    <name type="scientific">Trapa incisa</name>
    <dbReference type="NCBI Taxonomy" id="236973"/>
    <lineage>
        <taxon>Eukaryota</taxon>
        <taxon>Viridiplantae</taxon>
        <taxon>Streptophyta</taxon>
        <taxon>Embryophyta</taxon>
        <taxon>Tracheophyta</taxon>
        <taxon>Spermatophyta</taxon>
        <taxon>Magnoliopsida</taxon>
        <taxon>eudicotyledons</taxon>
        <taxon>Gunneridae</taxon>
        <taxon>Pentapetalae</taxon>
        <taxon>rosids</taxon>
        <taxon>malvids</taxon>
        <taxon>Myrtales</taxon>
        <taxon>Lythraceae</taxon>
        <taxon>Trapa</taxon>
    </lineage>
</organism>
<dbReference type="AlphaFoldDB" id="A0AAN7K6E4"/>
<dbReference type="Pfam" id="PF12937">
    <property type="entry name" value="F-box-like"/>
    <property type="match status" value="1"/>
</dbReference>
<sequence length="316" mass="35575">MLDNDDEILAQFLESEILSADAGEADEPEAKRARLGGVHGDVTERSMDNVASSSIRAGTVAPWRIGTGILSTLPPELFHHILKFLSSEDLIACSMVCKFLSLAASEESLWRRLYCIRWGLSSSGNKMRQSAWKNLYIQRDEEDMAELVKNCQPEFKEYYIQMQVAKRSQAPLLSQVNDDRIILDKTVADQVSIWKRSKGFTDELVLNHACSGETCTYHRIGDVYVCEKTGHVHVCDDTCRELIMDPNNELLVCTISGHCFERLLSPGEMEPDNDQQIDGVTDEAEPFMGSGRFARAYNLGYNCTNEKELDAVLRFC</sequence>
<reference evidence="4 5" key="1">
    <citation type="journal article" date="2023" name="Hortic Res">
        <title>Pangenome of water caltrop reveals structural variations and asymmetric subgenome divergence after allopolyploidization.</title>
        <authorList>
            <person name="Zhang X."/>
            <person name="Chen Y."/>
            <person name="Wang L."/>
            <person name="Yuan Y."/>
            <person name="Fang M."/>
            <person name="Shi L."/>
            <person name="Lu R."/>
            <person name="Comes H.P."/>
            <person name="Ma Y."/>
            <person name="Chen Y."/>
            <person name="Huang G."/>
            <person name="Zhou Y."/>
            <person name="Zheng Z."/>
            <person name="Qiu Y."/>
        </authorList>
    </citation>
    <scope>NUCLEOTIDE SEQUENCE [LARGE SCALE GENOMIC DNA]</scope>
    <source>
        <tissue evidence="4">Roots</tissue>
    </source>
</reference>
<accession>A0AAN7K6E4</accession>
<dbReference type="Gene3D" id="1.20.1280.50">
    <property type="match status" value="1"/>
</dbReference>
<dbReference type="GO" id="GO:0005737">
    <property type="term" value="C:cytoplasm"/>
    <property type="evidence" value="ECO:0007669"/>
    <property type="project" value="TreeGrafter"/>
</dbReference>
<dbReference type="InterPro" id="IPR001810">
    <property type="entry name" value="F-box_dom"/>
</dbReference>
<evidence type="ECO:0000259" key="3">
    <source>
        <dbReference type="PROSITE" id="PS50181"/>
    </source>
</evidence>
<name>A0AAN7K6E4_9MYRT</name>
<evidence type="ECO:0000313" key="4">
    <source>
        <dbReference type="EMBL" id="KAK4758587.1"/>
    </source>
</evidence>
<dbReference type="SMART" id="SM00256">
    <property type="entry name" value="FBOX"/>
    <property type="match status" value="1"/>
</dbReference>
<dbReference type="EMBL" id="JAXIOK010000012">
    <property type="protein sequence ID" value="KAK4758587.1"/>
    <property type="molecule type" value="Genomic_DNA"/>
</dbReference>
<dbReference type="InterPro" id="IPR004289">
    <property type="entry name" value="Herpes_UL92"/>
</dbReference>
<dbReference type="PROSITE" id="PS50181">
    <property type="entry name" value="FBOX"/>
    <property type="match status" value="1"/>
</dbReference>
<dbReference type="SUPFAM" id="SSF81383">
    <property type="entry name" value="F-box domain"/>
    <property type="match status" value="1"/>
</dbReference>
<dbReference type="InterPro" id="IPR036047">
    <property type="entry name" value="F-box-like_dom_sf"/>
</dbReference>
<dbReference type="FunFam" id="1.20.1280.50:FF:000048">
    <property type="entry name" value="F-box family protein-like"/>
    <property type="match status" value="1"/>
</dbReference>
<gene>
    <name evidence="4" type="ORF">SAY87_019888</name>
</gene>
<comment type="pathway">
    <text evidence="1">Protein modification; protein ubiquitination.</text>
</comment>
<dbReference type="Proteomes" id="UP001345219">
    <property type="component" value="Chromosome 15"/>
</dbReference>
<dbReference type="PANTHER" id="PTHR46550:SF1">
    <property type="entry name" value="F-BOX PROTEIN 3"/>
    <property type="match status" value="1"/>
</dbReference>
<keyword evidence="2" id="KW-0833">Ubl conjugation pathway</keyword>
<dbReference type="PANTHER" id="PTHR46550">
    <property type="entry name" value="F-BOX ONLY PROTEIN 3"/>
    <property type="match status" value="1"/>
</dbReference>
<dbReference type="InterPro" id="IPR052121">
    <property type="entry name" value="F-box_SCF_Substrate_Recog"/>
</dbReference>
<evidence type="ECO:0000313" key="5">
    <source>
        <dbReference type="Proteomes" id="UP001345219"/>
    </source>
</evidence>
<comment type="caution">
    <text evidence="4">The sequence shown here is derived from an EMBL/GenBank/DDBJ whole genome shotgun (WGS) entry which is preliminary data.</text>
</comment>
<dbReference type="Pfam" id="PF03048">
    <property type="entry name" value="Herpes_UL92"/>
    <property type="match status" value="1"/>
</dbReference>
<evidence type="ECO:0000256" key="2">
    <source>
        <dbReference type="ARBA" id="ARBA00022786"/>
    </source>
</evidence>
<feature type="domain" description="F-box" evidence="3">
    <location>
        <begin position="67"/>
        <end position="113"/>
    </location>
</feature>
<proteinExistence type="predicted"/>
<keyword evidence="5" id="KW-1185">Reference proteome</keyword>
<protein>
    <recommendedName>
        <fullName evidence="3">F-box domain-containing protein</fullName>
    </recommendedName>
</protein>